<evidence type="ECO:0000313" key="6">
    <source>
        <dbReference type="Proteomes" id="UP000320011"/>
    </source>
</evidence>
<reference evidence="5 6" key="2">
    <citation type="submission" date="2019-08" db="EMBL/GenBank/DDBJ databases">
        <title>Amycolatopsis acidicola sp. nov., isolated from peat swamp forest soil.</title>
        <authorList>
            <person name="Srisuk N."/>
        </authorList>
    </citation>
    <scope>NUCLEOTIDE SEQUENCE [LARGE SCALE GENOMIC DNA]</scope>
    <source>
        <strain evidence="5 6">TBRC 6029</strain>
    </source>
</reference>
<evidence type="ECO:0000313" key="5">
    <source>
        <dbReference type="EMBL" id="TVT38946.1"/>
    </source>
</evidence>
<protein>
    <submittedName>
        <fullName evidence="5">Extracellular solute-binding protein</fullName>
    </submittedName>
</protein>
<dbReference type="Pfam" id="PF01547">
    <property type="entry name" value="SBP_bac_1"/>
    <property type="match status" value="1"/>
</dbReference>
<proteinExistence type="inferred from homology"/>
<accession>A0A558BR01</accession>
<keyword evidence="2" id="KW-0813">Transport</keyword>
<dbReference type="AlphaFoldDB" id="A0A558BR01"/>
<dbReference type="RefSeq" id="WP_144590955.1">
    <property type="nucleotide sequence ID" value="NZ_VJWX01000277.1"/>
</dbReference>
<keyword evidence="3 4" id="KW-0732">Signal</keyword>
<dbReference type="Gene3D" id="3.40.190.10">
    <property type="entry name" value="Periplasmic binding protein-like II"/>
    <property type="match status" value="1"/>
</dbReference>
<comment type="caution">
    <text evidence="5">The sequence shown here is derived from an EMBL/GenBank/DDBJ whole genome shotgun (WGS) entry which is preliminary data.</text>
</comment>
<dbReference type="InterPro" id="IPR006311">
    <property type="entry name" value="TAT_signal"/>
</dbReference>
<dbReference type="GO" id="GO:0015768">
    <property type="term" value="P:maltose transport"/>
    <property type="evidence" value="ECO:0007669"/>
    <property type="project" value="TreeGrafter"/>
</dbReference>
<dbReference type="PROSITE" id="PS51257">
    <property type="entry name" value="PROKAR_LIPOPROTEIN"/>
    <property type="match status" value="1"/>
</dbReference>
<keyword evidence="6" id="KW-1185">Reference proteome</keyword>
<evidence type="ECO:0000256" key="1">
    <source>
        <dbReference type="ARBA" id="ARBA00008520"/>
    </source>
</evidence>
<reference evidence="5 6" key="1">
    <citation type="submission" date="2019-07" db="EMBL/GenBank/DDBJ databases">
        <authorList>
            <person name="Duangmal K."/>
            <person name="Teo W.F.A."/>
        </authorList>
    </citation>
    <scope>NUCLEOTIDE SEQUENCE [LARGE SCALE GENOMIC DNA]</scope>
    <source>
        <strain evidence="5 6">TBRC 6029</strain>
    </source>
</reference>
<dbReference type="SUPFAM" id="SSF53850">
    <property type="entry name" value="Periplasmic binding protein-like II"/>
    <property type="match status" value="1"/>
</dbReference>
<feature type="chain" id="PRO_5039171309" evidence="4">
    <location>
        <begin position="29"/>
        <end position="427"/>
    </location>
</feature>
<dbReference type="PROSITE" id="PS51318">
    <property type="entry name" value="TAT"/>
    <property type="match status" value="1"/>
</dbReference>
<feature type="signal peptide" evidence="4">
    <location>
        <begin position="1"/>
        <end position="28"/>
    </location>
</feature>
<dbReference type="GO" id="GO:1901982">
    <property type="term" value="F:maltose binding"/>
    <property type="evidence" value="ECO:0007669"/>
    <property type="project" value="TreeGrafter"/>
</dbReference>
<organism evidence="5 6">
    <name type="scientific">Amycolatopsis rhizosphaerae</name>
    <dbReference type="NCBI Taxonomy" id="2053003"/>
    <lineage>
        <taxon>Bacteria</taxon>
        <taxon>Bacillati</taxon>
        <taxon>Actinomycetota</taxon>
        <taxon>Actinomycetes</taxon>
        <taxon>Pseudonocardiales</taxon>
        <taxon>Pseudonocardiaceae</taxon>
        <taxon>Amycolatopsis</taxon>
    </lineage>
</organism>
<dbReference type="PANTHER" id="PTHR30061">
    <property type="entry name" value="MALTOSE-BINDING PERIPLASMIC PROTEIN"/>
    <property type="match status" value="1"/>
</dbReference>
<dbReference type="GO" id="GO:0042956">
    <property type="term" value="P:maltodextrin transmembrane transport"/>
    <property type="evidence" value="ECO:0007669"/>
    <property type="project" value="TreeGrafter"/>
</dbReference>
<dbReference type="InterPro" id="IPR006059">
    <property type="entry name" value="SBP"/>
</dbReference>
<evidence type="ECO:0000256" key="3">
    <source>
        <dbReference type="ARBA" id="ARBA00022729"/>
    </source>
</evidence>
<evidence type="ECO:0000256" key="2">
    <source>
        <dbReference type="ARBA" id="ARBA00022448"/>
    </source>
</evidence>
<comment type="similarity">
    <text evidence="1">Belongs to the bacterial solute-binding protein 1 family.</text>
</comment>
<dbReference type="Proteomes" id="UP000320011">
    <property type="component" value="Unassembled WGS sequence"/>
</dbReference>
<dbReference type="EMBL" id="VJWX01000277">
    <property type="protein sequence ID" value="TVT38946.1"/>
    <property type="molecule type" value="Genomic_DNA"/>
</dbReference>
<gene>
    <name evidence="5" type="ORF">FNH05_23905</name>
</gene>
<evidence type="ECO:0000256" key="4">
    <source>
        <dbReference type="SAM" id="SignalP"/>
    </source>
</evidence>
<dbReference type="PANTHER" id="PTHR30061:SF50">
    <property type="entry name" value="MALTOSE_MALTODEXTRIN-BINDING PERIPLASMIC PROTEIN"/>
    <property type="match status" value="1"/>
</dbReference>
<name>A0A558BR01_9PSEU</name>
<dbReference type="GO" id="GO:0055052">
    <property type="term" value="C:ATP-binding cassette (ABC) transporter complex, substrate-binding subunit-containing"/>
    <property type="evidence" value="ECO:0007669"/>
    <property type="project" value="TreeGrafter"/>
</dbReference>
<dbReference type="OrthoDB" id="3655235at2"/>
<sequence length="427" mass="45881">MRVRTLTRRGFLRGAAAMALVPAAAACAETPAATSGPVTVEMWHGQTDTGLKVLKQLVAAFQREHPGIRIDLGGGVLADAMLQKVTAALASGSYPDIAYIFGSDLASIARSPRVADMDDVVHAGAQFWKPALEAVTVNDRVRAVPAMLDSLAVACNKQVFQQRAIPLPDESWRWSDFVDTAKKLTDQDQGQFGTAWPGAGDEDTVWRLWPMIWDLGGTIVGQDGRSIGFADSGVQALEVVRQLAADRSVYIDPKPGAEQMYQAFASGRIAMVPTGPWQLPDIVDAGLDYHIAPLPTFTGKPITISGPDTWTVFDNGDRRLAAAKTFLRWLTAPPQDVVWDVGAGSLPLSAESQRLPDWQRKTQDTEGLSVFVNALENSHVRANHPAYPQVSQAVAAAIVSVLLRRATPADAMRDCASAANAALVIPR</sequence>